<sequence length="104" mass="11165">MKGLNVSYTSFSIAAPGRAYDGVTVGSDKWNELLGQQMAILEAAGAEQIVSGYAAAIGKFVNVNKYDSVEKSETVIAQLAASQLIEVEASGPFIEFERWFELIG</sequence>
<gene>
    <name evidence="1" type="ORF">METZ01_LOCUS381570</name>
</gene>
<dbReference type="EMBL" id="UINC01141150">
    <property type="protein sequence ID" value="SVD28716.1"/>
    <property type="molecule type" value="Genomic_DNA"/>
</dbReference>
<name>A0A382U317_9ZZZZ</name>
<accession>A0A382U317</accession>
<proteinExistence type="predicted"/>
<protein>
    <submittedName>
        <fullName evidence="1">Uncharacterized protein</fullName>
    </submittedName>
</protein>
<organism evidence="1">
    <name type="scientific">marine metagenome</name>
    <dbReference type="NCBI Taxonomy" id="408172"/>
    <lineage>
        <taxon>unclassified sequences</taxon>
        <taxon>metagenomes</taxon>
        <taxon>ecological metagenomes</taxon>
    </lineage>
</organism>
<dbReference type="AlphaFoldDB" id="A0A382U317"/>
<evidence type="ECO:0000313" key="1">
    <source>
        <dbReference type="EMBL" id="SVD28716.1"/>
    </source>
</evidence>
<reference evidence="1" key="1">
    <citation type="submission" date="2018-05" db="EMBL/GenBank/DDBJ databases">
        <authorList>
            <person name="Lanie J.A."/>
            <person name="Ng W.-L."/>
            <person name="Kazmierczak K.M."/>
            <person name="Andrzejewski T.M."/>
            <person name="Davidsen T.M."/>
            <person name="Wayne K.J."/>
            <person name="Tettelin H."/>
            <person name="Glass J.I."/>
            <person name="Rusch D."/>
            <person name="Podicherti R."/>
            <person name="Tsui H.-C.T."/>
            <person name="Winkler M.E."/>
        </authorList>
    </citation>
    <scope>NUCLEOTIDE SEQUENCE</scope>
</reference>